<dbReference type="Proteomes" id="UP000017753">
    <property type="component" value="Chromosome"/>
</dbReference>
<gene>
    <name evidence="1" type="ORF">RPPX_00270</name>
</gene>
<proteinExistence type="predicted"/>
<evidence type="ECO:0000313" key="1">
    <source>
        <dbReference type="EMBL" id="AJA11827.1"/>
    </source>
</evidence>
<reference evidence="1 2" key="2">
    <citation type="submission" date="2014-11" db="EMBL/GenBank/DDBJ databases">
        <title>Draft genome sequence of the solvent-tolerant Pseudomonas putida S12 including megaplasmid pTTS12.</title>
        <authorList>
            <person name="Wierckx N."/>
            <person name="Nijkamp J."/>
            <person name="Ballerstedt H."/>
            <person name="Siezen R.J."/>
            <person name="Wels M."/>
            <person name="de Ridder D."/>
            <person name="de Winde J.H."/>
            <person name="Ruijssenaars H.J."/>
        </authorList>
    </citation>
    <scope>NUCLEOTIDE SEQUENCE [LARGE SCALE GENOMIC DNA]</scope>
    <source>
        <strain evidence="1 2">S12</strain>
    </source>
</reference>
<reference evidence="1 2" key="1">
    <citation type="submission" date="2014-11" db="EMBL/GenBank/DDBJ databases">
        <title>Complete genome sequence of Pseudomonas putida S12 including megaplasmid pTTS12.</title>
        <authorList>
            <person name="Kuepper J."/>
            <person name="Ruijssenaars H.J."/>
            <person name="Blank L.M."/>
            <person name="de Winde J.H."/>
            <person name="Wierckx N."/>
        </authorList>
    </citation>
    <scope>NUCLEOTIDE SEQUENCE [LARGE SCALE GENOMIC DNA]</scope>
    <source>
        <strain evidence="1 2">S12</strain>
    </source>
</reference>
<dbReference type="AlphaFoldDB" id="A0AA34WPF6"/>
<name>A0AA34WPF6_PSEPU</name>
<accession>A0AA34WPF6</accession>
<organism evidence="1 2">
    <name type="scientific">Pseudomonas putida S12</name>
    <dbReference type="NCBI Taxonomy" id="1215087"/>
    <lineage>
        <taxon>Bacteria</taxon>
        <taxon>Pseudomonadati</taxon>
        <taxon>Pseudomonadota</taxon>
        <taxon>Gammaproteobacteria</taxon>
        <taxon>Pseudomonadales</taxon>
        <taxon>Pseudomonadaceae</taxon>
        <taxon>Pseudomonas</taxon>
    </lineage>
</organism>
<dbReference type="EMBL" id="CP009974">
    <property type="protein sequence ID" value="AJA11827.1"/>
    <property type="molecule type" value="Genomic_DNA"/>
</dbReference>
<evidence type="ECO:0000313" key="2">
    <source>
        <dbReference type="Proteomes" id="UP000017753"/>
    </source>
</evidence>
<sequence length="64" mass="7213">MPKRQIWRMINAHASDCQPHTAHNTLLAMKQQKPNFLLPGRREPMHHAASTVMAMAGHSSNSIQ</sequence>
<protein>
    <submittedName>
        <fullName evidence="1">Uncharacterized protein</fullName>
    </submittedName>
</protein>